<dbReference type="Proteomes" id="UP001195769">
    <property type="component" value="Unassembled WGS sequence"/>
</dbReference>
<evidence type="ECO:0008006" key="4">
    <source>
        <dbReference type="Google" id="ProtNLM"/>
    </source>
</evidence>
<reference evidence="2" key="1">
    <citation type="journal article" date="2020" name="New Phytol.">
        <title>Comparative genomics reveals dynamic genome evolution in host specialist ectomycorrhizal fungi.</title>
        <authorList>
            <person name="Lofgren L.A."/>
            <person name="Nguyen N.H."/>
            <person name="Vilgalys R."/>
            <person name="Ruytinx J."/>
            <person name="Liao H.L."/>
            <person name="Branco S."/>
            <person name="Kuo A."/>
            <person name="LaButti K."/>
            <person name="Lipzen A."/>
            <person name="Andreopoulos W."/>
            <person name="Pangilinan J."/>
            <person name="Riley R."/>
            <person name="Hundley H."/>
            <person name="Na H."/>
            <person name="Barry K."/>
            <person name="Grigoriev I.V."/>
            <person name="Stajich J.E."/>
            <person name="Kennedy P.G."/>
        </authorList>
    </citation>
    <scope>NUCLEOTIDE SEQUENCE</scope>
    <source>
        <strain evidence="2">FC203</strain>
    </source>
</reference>
<accession>A0AAD4EAC0</accession>
<name>A0AAD4EAC0_9AGAM</name>
<feature type="chain" id="PRO_5042020328" description="Secreted protein" evidence="1">
    <location>
        <begin position="34"/>
        <end position="100"/>
    </location>
</feature>
<comment type="caution">
    <text evidence="2">The sequence shown here is derived from an EMBL/GenBank/DDBJ whole genome shotgun (WGS) entry which is preliminary data.</text>
</comment>
<dbReference type="GeneID" id="64665367"/>
<keyword evidence="1" id="KW-0732">Signal</keyword>
<sequence length="100" mass="11201">MSDSEPGCRLLNLTARFIIVALVLQSSGDSACARTTTSFHAFAVSHWPQYFRTISTILFRFTSTSGAESRTSQFIYVSIPTGISTYILVLHQRSRHRPCK</sequence>
<protein>
    <recommendedName>
        <fullName evidence="4">Secreted protein</fullName>
    </recommendedName>
</protein>
<dbReference type="RefSeq" id="XP_041226853.1">
    <property type="nucleotide sequence ID" value="XM_041371069.1"/>
</dbReference>
<feature type="signal peptide" evidence="1">
    <location>
        <begin position="1"/>
        <end position="33"/>
    </location>
</feature>
<organism evidence="2 3">
    <name type="scientific">Suillus fuscotomentosus</name>
    <dbReference type="NCBI Taxonomy" id="1912939"/>
    <lineage>
        <taxon>Eukaryota</taxon>
        <taxon>Fungi</taxon>
        <taxon>Dikarya</taxon>
        <taxon>Basidiomycota</taxon>
        <taxon>Agaricomycotina</taxon>
        <taxon>Agaricomycetes</taxon>
        <taxon>Agaricomycetidae</taxon>
        <taxon>Boletales</taxon>
        <taxon>Suillineae</taxon>
        <taxon>Suillaceae</taxon>
        <taxon>Suillus</taxon>
    </lineage>
</organism>
<evidence type="ECO:0000256" key="1">
    <source>
        <dbReference type="SAM" id="SignalP"/>
    </source>
</evidence>
<proteinExistence type="predicted"/>
<dbReference type="AlphaFoldDB" id="A0AAD4EAC0"/>
<gene>
    <name evidence="2" type="ORF">F5891DRAFT_249950</name>
</gene>
<evidence type="ECO:0000313" key="3">
    <source>
        <dbReference type="Proteomes" id="UP001195769"/>
    </source>
</evidence>
<evidence type="ECO:0000313" key="2">
    <source>
        <dbReference type="EMBL" id="KAG1901278.1"/>
    </source>
</evidence>
<keyword evidence="3" id="KW-1185">Reference proteome</keyword>
<dbReference type="EMBL" id="JABBWK010000022">
    <property type="protein sequence ID" value="KAG1901278.1"/>
    <property type="molecule type" value="Genomic_DNA"/>
</dbReference>